<dbReference type="AlphaFoldDB" id="A0A7G1HX16"/>
<dbReference type="Proteomes" id="UP000594042">
    <property type="component" value="Chromosome"/>
</dbReference>
<dbReference type="Gene3D" id="3.90.550.10">
    <property type="entry name" value="Spore Coat Polysaccharide Biosynthesis Protein SpsA, Chain A"/>
    <property type="match status" value="1"/>
</dbReference>
<feature type="domain" description="Glycosyltransferase 2-like" evidence="1">
    <location>
        <begin position="6"/>
        <end position="165"/>
    </location>
</feature>
<proteinExistence type="predicted"/>
<dbReference type="InterPro" id="IPR001173">
    <property type="entry name" value="Glyco_trans_2-like"/>
</dbReference>
<keyword evidence="3" id="KW-1185">Reference proteome</keyword>
<protein>
    <recommendedName>
        <fullName evidence="1">Glycosyltransferase 2-like domain-containing protein</fullName>
    </recommendedName>
</protein>
<dbReference type="PANTHER" id="PTHR43685:SF2">
    <property type="entry name" value="GLYCOSYLTRANSFERASE 2-LIKE DOMAIN-CONTAINING PROTEIN"/>
    <property type="match status" value="1"/>
</dbReference>
<name>A0A7G1HX16_9BACT</name>
<sequence>MEEIITIVVPVYNREVLLERTLHSIVEQTYRPLRLILVDNNSKDRSLTICYQFQAEYSREDFRIDVLQELKPGANAARNRGLREVVSDWVMFFDSDDELVPGAISRIVRTISRYPQAEIIGFTAKRYLPNGRKANKRRCFTAKVEDQVIYSMISTQCFIVRTELLRLLGGWNEDLMAWQDWNMGIRILMQTRRIVWIKRPVLVKIHEHAKSITGINFVSNSEVHFHTMEITEKYVDESSLKNKKRVIHYIHLKMLYLAGMYKYEKNKVLALNAWNIFLQKESPSFFKKGIYYLLYRYIGLGGPGGGTLLRWLF</sequence>
<evidence type="ECO:0000313" key="2">
    <source>
        <dbReference type="EMBL" id="BCI64275.1"/>
    </source>
</evidence>
<evidence type="ECO:0000313" key="3">
    <source>
        <dbReference type="Proteomes" id="UP000594042"/>
    </source>
</evidence>
<dbReference type="CDD" id="cd00761">
    <property type="entry name" value="Glyco_tranf_GTA_type"/>
    <property type="match status" value="1"/>
</dbReference>
<gene>
    <name evidence="2" type="ORF">Cop2CBH44_26280</name>
</gene>
<dbReference type="Pfam" id="PF00535">
    <property type="entry name" value="Glycos_transf_2"/>
    <property type="match status" value="1"/>
</dbReference>
<dbReference type="InterPro" id="IPR050834">
    <property type="entry name" value="Glycosyltransf_2"/>
</dbReference>
<dbReference type="RefSeq" id="WP_200754982.1">
    <property type="nucleotide sequence ID" value="NZ_AP023322.1"/>
</dbReference>
<dbReference type="EMBL" id="AP023322">
    <property type="protein sequence ID" value="BCI64275.1"/>
    <property type="molecule type" value="Genomic_DNA"/>
</dbReference>
<reference evidence="3" key="1">
    <citation type="submission" date="2020-07" db="EMBL/GenBank/DDBJ databases">
        <title>Complete genome sequencing of Coprobacter sp. strain 2CBH44.</title>
        <authorList>
            <person name="Sakamoto M."/>
            <person name="Murakami T."/>
            <person name="Mori H."/>
        </authorList>
    </citation>
    <scope>NUCLEOTIDE SEQUENCE [LARGE SCALE GENOMIC DNA]</scope>
    <source>
        <strain evidence="3">2CBH44</strain>
    </source>
</reference>
<evidence type="ECO:0000259" key="1">
    <source>
        <dbReference type="Pfam" id="PF00535"/>
    </source>
</evidence>
<accession>A0A7G1HX16</accession>
<dbReference type="SUPFAM" id="SSF53448">
    <property type="entry name" value="Nucleotide-diphospho-sugar transferases"/>
    <property type="match status" value="1"/>
</dbReference>
<dbReference type="InterPro" id="IPR029044">
    <property type="entry name" value="Nucleotide-diphossugar_trans"/>
</dbReference>
<dbReference type="PANTHER" id="PTHR43685">
    <property type="entry name" value="GLYCOSYLTRANSFERASE"/>
    <property type="match status" value="1"/>
</dbReference>
<organism evidence="2 3">
    <name type="scientific">Coprobacter secundus subsp. similis</name>
    <dbReference type="NCBI Taxonomy" id="2751153"/>
    <lineage>
        <taxon>Bacteria</taxon>
        <taxon>Pseudomonadati</taxon>
        <taxon>Bacteroidota</taxon>
        <taxon>Bacteroidia</taxon>
        <taxon>Bacteroidales</taxon>
        <taxon>Barnesiellaceae</taxon>
        <taxon>Coprobacter</taxon>
    </lineage>
</organism>
<dbReference type="KEGG" id="copr:Cop2CBH44_26280"/>